<dbReference type="OrthoDB" id="4882at2759"/>
<dbReference type="PANTHER" id="PTHR12818:SF0">
    <property type="entry name" value="TRNA (ADENINE(37)-N6)-METHYLTRANSFERASE"/>
    <property type="match status" value="1"/>
</dbReference>
<evidence type="ECO:0000256" key="1">
    <source>
        <dbReference type="ARBA" id="ARBA00022691"/>
    </source>
</evidence>
<dbReference type="Gene3D" id="3.30.2310.10">
    <property type="entry name" value="YaeB-like"/>
    <property type="match status" value="1"/>
</dbReference>
<dbReference type="EMBL" id="OU896710">
    <property type="protein sequence ID" value="CAH1163928.1"/>
    <property type="molecule type" value="Genomic_DNA"/>
</dbReference>
<keyword evidence="1" id="KW-0949">S-adenosyl-L-methionine</keyword>
<evidence type="ECO:0000259" key="5">
    <source>
        <dbReference type="PROSITE" id="PS51668"/>
    </source>
</evidence>
<keyword evidence="3" id="KW-0175">Coiled coil</keyword>
<gene>
    <name evidence="6" type="ORF">PHAECO_LOCUS8034</name>
</gene>
<proteinExistence type="inferred from homology"/>
<evidence type="ECO:0000313" key="7">
    <source>
        <dbReference type="Proteomes" id="UP001153737"/>
    </source>
</evidence>
<feature type="compositionally biased region" description="Low complexity" evidence="4">
    <location>
        <begin position="69"/>
        <end position="82"/>
    </location>
</feature>
<dbReference type="InterPro" id="IPR036414">
    <property type="entry name" value="YaeB_N_sf"/>
</dbReference>
<evidence type="ECO:0000256" key="2">
    <source>
        <dbReference type="ARBA" id="ARBA00033753"/>
    </source>
</evidence>
<feature type="compositionally biased region" description="Basic and acidic residues" evidence="4">
    <location>
        <begin position="273"/>
        <end position="283"/>
    </location>
</feature>
<keyword evidence="7" id="KW-1185">Reference proteome</keyword>
<organism evidence="6 7">
    <name type="scientific">Phaedon cochleariae</name>
    <name type="common">Mustard beetle</name>
    <dbReference type="NCBI Taxonomy" id="80249"/>
    <lineage>
        <taxon>Eukaryota</taxon>
        <taxon>Metazoa</taxon>
        <taxon>Ecdysozoa</taxon>
        <taxon>Arthropoda</taxon>
        <taxon>Hexapoda</taxon>
        <taxon>Insecta</taxon>
        <taxon>Pterygota</taxon>
        <taxon>Neoptera</taxon>
        <taxon>Endopterygota</taxon>
        <taxon>Coleoptera</taxon>
        <taxon>Polyphaga</taxon>
        <taxon>Cucujiformia</taxon>
        <taxon>Chrysomeloidea</taxon>
        <taxon>Chrysomelidae</taxon>
        <taxon>Chrysomelinae</taxon>
        <taxon>Chrysomelini</taxon>
        <taxon>Phaedon</taxon>
    </lineage>
</organism>
<feature type="region of interest" description="Disordered" evidence="4">
    <location>
        <begin position="257"/>
        <end position="331"/>
    </location>
</feature>
<evidence type="ECO:0000256" key="4">
    <source>
        <dbReference type="SAM" id="MobiDB-lite"/>
    </source>
</evidence>
<protein>
    <recommendedName>
        <fullName evidence="5">TsaA-like domain-containing protein</fullName>
    </recommendedName>
</protein>
<dbReference type="Pfam" id="PF01980">
    <property type="entry name" value="TrmO_N"/>
    <property type="match status" value="1"/>
</dbReference>
<dbReference type="InterPro" id="IPR040372">
    <property type="entry name" value="YaeB-like"/>
</dbReference>
<feature type="domain" description="TsaA-like" evidence="5">
    <location>
        <begin position="88"/>
        <end position="226"/>
    </location>
</feature>
<reference evidence="6" key="1">
    <citation type="submission" date="2022-01" db="EMBL/GenBank/DDBJ databases">
        <authorList>
            <person name="King R."/>
        </authorList>
    </citation>
    <scope>NUCLEOTIDE SEQUENCE</scope>
</reference>
<dbReference type="PANTHER" id="PTHR12818">
    <property type="entry name" value="TRNA (ADENINE(37)-N6)-METHYLTRANSFERASE"/>
    <property type="match status" value="1"/>
</dbReference>
<accession>A0A9P0DQY5</accession>
<dbReference type="NCBIfam" id="TIGR00104">
    <property type="entry name" value="tRNA_TsaA"/>
    <property type="match status" value="1"/>
</dbReference>
<feature type="compositionally biased region" description="Polar residues" evidence="4">
    <location>
        <begin position="261"/>
        <end position="271"/>
    </location>
</feature>
<name>A0A9P0DQY5_PHACE</name>
<feature type="compositionally biased region" description="Basic and acidic residues" evidence="4">
    <location>
        <begin position="290"/>
        <end position="301"/>
    </location>
</feature>
<dbReference type="PROSITE" id="PS51668">
    <property type="entry name" value="TSAA_2"/>
    <property type="match status" value="1"/>
</dbReference>
<comment type="similarity">
    <text evidence="2">Belongs to the tRNA methyltransferase O family.</text>
</comment>
<sequence>MFGAGAVSGNDGISNDISKLQNQLTLARREIHNLRQQLTSLNHCHKKECEFIYEKLKNWQCSSCKSNQSSHESSEPPTTSVSNHDFQSKYIGTVNTNFPEKRGTPRQPGICGNMNAKLTLDSKVFTNPGHSLEGLQEFSHMWILFHFHKNDITHVRAKVAPPRLNGIRTGVFATRSPHRPCPIGLSLVKIDRIMDSTIYFSGVDMVDKTPVLDIKPYIPQYDNPVCFNMTTAADNDDLSDSFSESLNTSRNINITAGEATASDSTANNTSRILDGEEIQHRDQVVGASVSDHENSRMEESFYMRSSSRIGEREAPDGEEEESLQNPQASLPAAPTPEIQVRVPPWIDQPVVPRLTVLFRDRALMQLNQLGPEGEEKKSAITNVLREDPRSVYLRERWGSHCYVFRIAELYVSCKFNDSEQSVSVFQVFQNEAPPEGEE</sequence>
<dbReference type="AlphaFoldDB" id="A0A9P0DQY5"/>
<dbReference type="CDD" id="cd09281">
    <property type="entry name" value="UPF0066"/>
    <property type="match status" value="1"/>
</dbReference>
<evidence type="ECO:0000313" key="6">
    <source>
        <dbReference type="EMBL" id="CAH1163928.1"/>
    </source>
</evidence>
<feature type="coiled-coil region" evidence="3">
    <location>
        <begin position="10"/>
        <end position="37"/>
    </location>
</feature>
<reference evidence="6" key="2">
    <citation type="submission" date="2022-10" db="EMBL/GenBank/DDBJ databases">
        <authorList>
            <consortium name="ENA_rothamsted_submissions"/>
            <consortium name="culmorum"/>
            <person name="King R."/>
        </authorList>
    </citation>
    <scope>NUCLEOTIDE SEQUENCE</scope>
</reference>
<dbReference type="InterPro" id="IPR023370">
    <property type="entry name" value="TrmO-like_N"/>
</dbReference>
<evidence type="ECO:0000256" key="3">
    <source>
        <dbReference type="SAM" id="Coils"/>
    </source>
</evidence>
<dbReference type="SUPFAM" id="SSF118196">
    <property type="entry name" value="YaeB-like"/>
    <property type="match status" value="1"/>
</dbReference>
<dbReference type="Proteomes" id="UP001153737">
    <property type="component" value="Chromosome 4"/>
</dbReference>
<dbReference type="InterPro" id="IPR036413">
    <property type="entry name" value="YaeB-like_sf"/>
</dbReference>
<feature type="region of interest" description="Disordered" evidence="4">
    <location>
        <begin position="66"/>
        <end position="86"/>
    </location>
</feature>
<dbReference type="Gene3D" id="2.40.30.70">
    <property type="entry name" value="YaeB-like"/>
    <property type="match status" value="1"/>
</dbReference>